<evidence type="ECO:0000256" key="1">
    <source>
        <dbReference type="SAM" id="MobiDB-lite"/>
    </source>
</evidence>
<sequence>MSNEQDQDSASSSTSVLQRQEPNQDDTDNDISIEESPTKALRGKNRVYKELCTYETFNEFTKELIDSNIDDNNWTKKNKSMSSSGEKIGFKCSKCDKRLYIIKHREDAGVTVNIEDKIHLHTSKVHSIPTATRDKSTIPDDVDKMFVISKFTIDPTDFDFNLFMTTRRLISLALHNDMIATDATHRLSWQDFPLLLCGTVDQTRAFHPFGVLLSRHERGEDYKFLFECIKEMTLQLFNYNYNPTVLLADAAMAITNEYLRGVDHKSLILTDIHTLQGGTSEKHFKVAVELLARKWRSLNNLKINEFFEYFLSQWFGEYTIGWDERYAESYPSINNALESTNNEIKEGGTFRDRVALREFKEIIENIINNWSRDRDPTYLTTIQFNLKPNVLLPDWTSGFVWCRLNKR</sequence>
<feature type="region of interest" description="Disordered" evidence="1">
    <location>
        <begin position="1"/>
        <end position="38"/>
    </location>
</feature>
<comment type="caution">
    <text evidence="2">The sequence shown here is derived from an EMBL/GenBank/DDBJ whole genome shotgun (WGS) entry which is preliminary data.</text>
</comment>
<reference evidence="2 3" key="1">
    <citation type="journal article" date="2018" name="Sci. Rep.">
        <title>Genomic signatures of local adaptation to the degree of environmental predictability in rotifers.</title>
        <authorList>
            <person name="Franch-Gras L."/>
            <person name="Hahn C."/>
            <person name="Garcia-Roger E.M."/>
            <person name="Carmona M.J."/>
            <person name="Serra M."/>
            <person name="Gomez A."/>
        </authorList>
    </citation>
    <scope>NUCLEOTIDE SEQUENCE [LARGE SCALE GENOMIC DNA]</scope>
    <source>
        <strain evidence="2">HYR1</strain>
    </source>
</reference>
<evidence type="ECO:0008006" key="4">
    <source>
        <dbReference type="Google" id="ProtNLM"/>
    </source>
</evidence>
<proteinExistence type="predicted"/>
<feature type="compositionally biased region" description="Acidic residues" evidence="1">
    <location>
        <begin position="23"/>
        <end position="33"/>
    </location>
</feature>
<evidence type="ECO:0000313" key="3">
    <source>
        <dbReference type="Proteomes" id="UP000276133"/>
    </source>
</evidence>
<feature type="compositionally biased region" description="Polar residues" evidence="1">
    <location>
        <begin position="1"/>
        <end position="21"/>
    </location>
</feature>
<dbReference type="EMBL" id="REGN01007124">
    <property type="protein sequence ID" value="RNA07209.1"/>
    <property type="molecule type" value="Genomic_DNA"/>
</dbReference>
<dbReference type="AlphaFoldDB" id="A0A3M7Q7J0"/>
<gene>
    <name evidence="2" type="ORF">BpHYR1_051293</name>
</gene>
<dbReference type="OrthoDB" id="119028at2759"/>
<name>A0A3M7Q7J0_BRAPC</name>
<feature type="non-terminal residue" evidence="2">
    <location>
        <position position="407"/>
    </location>
</feature>
<organism evidence="2 3">
    <name type="scientific">Brachionus plicatilis</name>
    <name type="common">Marine rotifer</name>
    <name type="synonym">Brachionus muelleri</name>
    <dbReference type="NCBI Taxonomy" id="10195"/>
    <lineage>
        <taxon>Eukaryota</taxon>
        <taxon>Metazoa</taxon>
        <taxon>Spiralia</taxon>
        <taxon>Gnathifera</taxon>
        <taxon>Rotifera</taxon>
        <taxon>Eurotatoria</taxon>
        <taxon>Monogononta</taxon>
        <taxon>Pseudotrocha</taxon>
        <taxon>Ploima</taxon>
        <taxon>Brachionidae</taxon>
        <taxon>Brachionus</taxon>
    </lineage>
</organism>
<accession>A0A3M7Q7J0</accession>
<dbReference type="Proteomes" id="UP000276133">
    <property type="component" value="Unassembled WGS sequence"/>
</dbReference>
<keyword evidence="3" id="KW-1185">Reference proteome</keyword>
<evidence type="ECO:0000313" key="2">
    <source>
        <dbReference type="EMBL" id="RNA07209.1"/>
    </source>
</evidence>
<protein>
    <recommendedName>
        <fullName evidence="4">MULE transposase domain-containing protein</fullName>
    </recommendedName>
</protein>